<evidence type="ECO:0000256" key="1">
    <source>
        <dbReference type="ARBA" id="ARBA00022679"/>
    </source>
</evidence>
<dbReference type="OrthoDB" id="9816424at2"/>
<reference evidence="2 3" key="1">
    <citation type="submission" date="2005-11" db="EMBL/GenBank/DDBJ databases">
        <title>The complete genome sequence of Lawsonia intracellularis: the causative agent of proliferative enteropathy.</title>
        <authorList>
            <person name="Kaur K."/>
            <person name="Zhang Q."/>
            <person name="Beckler D."/>
            <person name="Munir S."/>
            <person name="Li L."/>
            <person name="Kinsley K."/>
            <person name="Herron L."/>
            <person name="Peterson A."/>
            <person name="May B."/>
            <person name="Singh S."/>
            <person name="Gebhart C."/>
            <person name="Kapur V."/>
        </authorList>
    </citation>
    <scope>NUCLEOTIDE SEQUENCE [LARGE SCALE GENOMIC DNA]</scope>
    <source>
        <strain evidence="2 3">PHE/MN1-00</strain>
    </source>
</reference>
<dbReference type="SUPFAM" id="SSF53756">
    <property type="entry name" value="UDP-Glycosyltransferase/glycogen phosphorylase"/>
    <property type="match status" value="1"/>
</dbReference>
<protein>
    <submittedName>
        <fullName evidence="2">Glycosyltransferase</fullName>
    </submittedName>
</protein>
<evidence type="ECO:0000313" key="2">
    <source>
        <dbReference type="EMBL" id="CAJ54576.1"/>
    </source>
</evidence>
<dbReference type="EMBL" id="AM180252">
    <property type="protein sequence ID" value="CAJ54576.1"/>
    <property type="molecule type" value="Genomic_DNA"/>
</dbReference>
<dbReference type="HOGENOM" id="CLU_709264_0_0_7"/>
<gene>
    <name evidence="2" type="ordered locus">LI0522</name>
</gene>
<dbReference type="AlphaFoldDB" id="Q1MR00"/>
<dbReference type="RefSeq" id="WP_011526606.1">
    <property type="nucleotide sequence ID" value="NC_008011.1"/>
</dbReference>
<dbReference type="GO" id="GO:0016757">
    <property type="term" value="F:glycosyltransferase activity"/>
    <property type="evidence" value="ECO:0007669"/>
    <property type="project" value="TreeGrafter"/>
</dbReference>
<dbReference type="PANTHER" id="PTHR46401:SF2">
    <property type="entry name" value="GLYCOSYLTRANSFERASE WBBK-RELATED"/>
    <property type="match status" value="1"/>
</dbReference>
<dbReference type="eggNOG" id="COG0438">
    <property type="taxonomic scope" value="Bacteria"/>
</dbReference>
<dbReference type="Pfam" id="PF13692">
    <property type="entry name" value="Glyco_trans_1_4"/>
    <property type="match status" value="1"/>
</dbReference>
<accession>Q1MR00</accession>
<sequence length="386" mass="44013">MHVIFINYGGYLGCSGVHIHFLAQTLTQQGIRCTVYLPVTIKSKNYFGQADYPIFTHNDLVAHSHTGYFKDSIIHAWTPREVSRKLTIYVVAQTHVPYFVHLEDNEITIMEQMFNKPFIQLQQEALEKPALFKDVQYCHPLYFQQFLNNATGVTCIINKLEEHVPSHVPRMTFWPACEETFFRLPEKIPESVYKELGFPLNTIFVVYPGNIHEYNKKHVSNLITAIDYVNKKGHSIKILRCGETAIPMEQLAPPHALAHIIDLGTPEAHKLHNYISLAHILVQPGCPGDFDDYRFPSKIPLFLASGRPVILPNTNIGLNMTHGKNCLLLKTGSAEEITKYLCLLIENPKIATSIGKQGKQFAYSTFSWEKSAKKLIQFYKKCLPNL</sequence>
<dbReference type="Gene3D" id="3.40.50.2000">
    <property type="entry name" value="Glycogen Phosphorylase B"/>
    <property type="match status" value="2"/>
</dbReference>
<name>Q1MR00_LAWIP</name>
<keyword evidence="3" id="KW-1185">Reference proteome</keyword>
<dbReference type="GO" id="GO:0009103">
    <property type="term" value="P:lipopolysaccharide biosynthetic process"/>
    <property type="evidence" value="ECO:0007669"/>
    <property type="project" value="TreeGrafter"/>
</dbReference>
<organism evidence="2 3">
    <name type="scientific">Lawsonia intracellularis (strain PHE/MN1-00)</name>
    <dbReference type="NCBI Taxonomy" id="363253"/>
    <lineage>
        <taxon>Bacteria</taxon>
        <taxon>Pseudomonadati</taxon>
        <taxon>Thermodesulfobacteriota</taxon>
        <taxon>Desulfovibrionia</taxon>
        <taxon>Desulfovibrionales</taxon>
        <taxon>Desulfovibrionaceae</taxon>
        <taxon>Lawsonia</taxon>
    </lineage>
</organism>
<dbReference type="KEGG" id="lip:LI0522"/>
<proteinExistence type="predicted"/>
<dbReference type="CAZy" id="GT4">
    <property type="family name" value="Glycosyltransferase Family 4"/>
</dbReference>
<evidence type="ECO:0000313" key="3">
    <source>
        <dbReference type="Proteomes" id="UP000002430"/>
    </source>
</evidence>
<keyword evidence="1" id="KW-0808">Transferase</keyword>
<dbReference type="PANTHER" id="PTHR46401">
    <property type="entry name" value="GLYCOSYLTRANSFERASE WBBK-RELATED"/>
    <property type="match status" value="1"/>
</dbReference>
<dbReference type="Proteomes" id="UP000002430">
    <property type="component" value="Chromosome"/>
</dbReference>